<dbReference type="CDD" id="cd09917">
    <property type="entry name" value="F-box_SF"/>
    <property type="match status" value="1"/>
</dbReference>
<keyword evidence="3" id="KW-1185">Reference proteome</keyword>
<protein>
    <recommendedName>
        <fullName evidence="4">F-box domain-containing protein</fullName>
    </recommendedName>
</protein>
<feature type="region of interest" description="Disordered" evidence="1">
    <location>
        <begin position="578"/>
        <end position="609"/>
    </location>
</feature>
<reference evidence="2 3" key="1">
    <citation type="journal article" date="2018" name="Biotechnol. Biofuels">
        <title>Integrative visual omics of the white-rot fungus Polyporus brumalis exposes the biotechnological potential of its oxidative enzymes for delignifying raw plant biomass.</title>
        <authorList>
            <person name="Miyauchi S."/>
            <person name="Rancon A."/>
            <person name="Drula E."/>
            <person name="Hage H."/>
            <person name="Chaduli D."/>
            <person name="Favel A."/>
            <person name="Grisel S."/>
            <person name="Henrissat B."/>
            <person name="Herpoel-Gimbert I."/>
            <person name="Ruiz-Duenas F.J."/>
            <person name="Chevret D."/>
            <person name="Hainaut M."/>
            <person name="Lin J."/>
            <person name="Wang M."/>
            <person name="Pangilinan J."/>
            <person name="Lipzen A."/>
            <person name="Lesage-Meessen L."/>
            <person name="Navarro D."/>
            <person name="Riley R."/>
            <person name="Grigoriev I.V."/>
            <person name="Zhou S."/>
            <person name="Raouche S."/>
            <person name="Rosso M.N."/>
        </authorList>
    </citation>
    <scope>NUCLEOTIDE SEQUENCE [LARGE SCALE GENOMIC DNA]</scope>
    <source>
        <strain evidence="2 3">BRFM 1820</strain>
    </source>
</reference>
<dbReference type="SUPFAM" id="SSF52047">
    <property type="entry name" value="RNI-like"/>
    <property type="match status" value="1"/>
</dbReference>
<feature type="region of interest" description="Disordered" evidence="1">
    <location>
        <begin position="1"/>
        <end position="32"/>
    </location>
</feature>
<accession>A0A371CYM8</accession>
<dbReference type="OrthoDB" id="3270296at2759"/>
<dbReference type="Proteomes" id="UP000256964">
    <property type="component" value="Unassembled WGS sequence"/>
</dbReference>
<dbReference type="EMBL" id="KZ857438">
    <property type="protein sequence ID" value="RDX45383.1"/>
    <property type="molecule type" value="Genomic_DNA"/>
</dbReference>
<evidence type="ECO:0000256" key="1">
    <source>
        <dbReference type="SAM" id="MobiDB-lite"/>
    </source>
</evidence>
<proteinExistence type="predicted"/>
<feature type="compositionally biased region" description="Acidic residues" evidence="1">
    <location>
        <begin position="581"/>
        <end position="590"/>
    </location>
</feature>
<organism evidence="2 3">
    <name type="scientific">Lentinus brumalis</name>
    <dbReference type="NCBI Taxonomy" id="2498619"/>
    <lineage>
        <taxon>Eukaryota</taxon>
        <taxon>Fungi</taxon>
        <taxon>Dikarya</taxon>
        <taxon>Basidiomycota</taxon>
        <taxon>Agaricomycotina</taxon>
        <taxon>Agaricomycetes</taxon>
        <taxon>Polyporales</taxon>
        <taxon>Polyporaceae</taxon>
        <taxon>Lentinus</taxon>
    </lineage>
</organism>
<evidence type="ECO:0000313" key="3">
    <source>
        <dbReference type="Proteomes" id="UP000256964"/>
    </source>
</evidence>
<gene>
    <name evidence="2" type="ORF">OH76DRAFT_1005787</name>
</gene>
<dbReference type="STRING" id="139420.A0A371CYM8"/>
<name>A0A371CYM8_9APHY</name>
<sequence>MAPQARPPQSRTRSAAIKSSGGGGGRKGGVLHPVDTNPAAYDRTDPFTALNVLRKLLSALPSRLGGCQYKLTPEEHKLTLHLLTVVEPFVGLAPCASRRALARQPTEILDAIAFHIDGKRDLLSLALTCKRLYSIVFPRHYEYRVIKCKASALSVWNHLVVHRSLARNVRRVEILDERAGEAEQAIPSDIMTTDTDMESTDDELALHDKQERFVVSALGRMTALQSFKWSCNHSLVAFERVWPALVKCQTVSEFEVNDNLIFHALPVDESHTSTTVASRKSKQRPAVLLDLKKVGLHGTKSTFGASKNPDLSRISKMLHNCPNLEALDISYVARHSPGFFNPVADDFLLCGRWSSLRALTLTNLWCTPHAGLDAAASFLAAHVSLEVLHLDVSFGTGANNHGNGVLASFKFPPNCLPRLRELKASRDLATALLACPCDVDGGRPLETLKGVRLSNSARDRVFLENLRAFGTQVRRLELGGWTEMEDVRRLAECVPRLVWLDIGKRGGSATNPVIAAILHSGSGSHTKATPNHIVSNFLRFSHAQYPLRTGCERGDIALIQGIDTSGDKYGLRRHADNVSESVDESNDESGFDGIGAIDTGAYSENHVRE</sequence>
<dbReference type="AlphaFoldDB" id="A0A371CYM8"/>
<evidence type="ECO:0008006" key="4">
    <source>
        <dbReference type="Google" id="ProtNLM"/>
    </source>
</evidence>
<dbReference type="Gene3D" id="3.80.10.10">
    <property type="entry name" value="Ribonuclease Inhibitor"/>
    <property type="match status" value="1"/>
</dbReference>
<evidence type="ECO:0000313" key="2">
    <source>
        <dbReference type="EMBL" id="RDX45383.1"/>
    </source>
</evidence>
<dbReference type="InterPro" id="IPR032675">
    <property type="entry name" value="LRR_dom_sf"/>
</dbReference>